<dbReference type="STRING" id="1503.CLPU_1c00010"/>
<accession>A0A0L0WEH4</accession>
<comment type="caution">
    <text evidence="1">The sequence shown here is derived from an EMBL/GenBank/DDBJ whole genome shotgun (WGS) entry which is preliminary data.</text>
</comment>
<dbReference type="AlphaFoldDB" id="A0A0L0WEH4"/>
<reference evidence="2" key="1">
    <citation type="submission" date="2015-07" db="EMBL/GenBank/DDBJ databases">
        <title>Draft genome sequence of the purine-degrading Gottschalkia purinilyticum DSM 1384 (formerly Clostridium purinilyticum).</title>
        <authorList>
            <person name="Poehlein A."/>
            <person name="Schiel-Bengelsdorf B."/>
            <person name="Bengelsdorf F.R."/>
            <person name="Daniel R."/>
            <person name="Duerre P."/>
        </authorList>
    </citation>
    <scope>NUCLEOTIDE SEQUENCE [LARGE SCALE GENOMIC DNA]</scope>
    <source>
        <strain evidence="2">DSM 1384</strain>
    </source>
</reference>
<organism evidence="1 2">
    <name type="scientific">Gottschalkia purinilytica</name>
    <name type="common">Clostridium purinilyticum</name>
    <dbReference type="NCBI Taxonomy" id="1503"/>
    <lineage>
        <taxon>Bacteria</taxon>
        <taxon>Bacillati</taxon>
        <taxon>Bacillota</taxon>
        <taxon>Tissierellia</taxon>
        <taxon>Tissierellales</taxon>
        <taxon>Gottschalkiaceae</taxon>
        <taxon>Gottschalkia</taxon>
    </lineage>
</organism>
<evidence type="ECO:0000313" key="2">
    <source>
        <dbReference type="Proteomes" id="UP000037267"/>
    </source>
</evidence>
<feature type="non-terminal residue" evidence="1">
    <location>
        <position position="64"/>
    </location>
</feature>
<name>A0A0L0WEH4_GOTPU</name>
<proteinExistence type="predicted"/>
<gene>
    <name evidence="1" type="ORF">CLPU_1c00010</name>
</gene>
<protein>
    <submittedName>
        <fullName evidence="1">Uncharacterized protein</fullName>
    </submittedName>
</protein>
<sequence>MCYRSDCKEVCDDFKKMYCIFKITEEQHKLIREIRNANSCIKCGRLTVKAKYRGRKINLCTSCG</sequence>
<dbReference type="RefSeq" id="WP_131701600.1">
    <property type="nucleotide sequence ID" value="NZ_LGSS01000001.1"/>
</dbReference>
<dbReference type="EMBL" id="LGSS01000001">
    <property type="protein sequence ID" value="KNF09836.1"/>
    <property type="molecule type" value="Genomic_DNA"/>
</dbReference>
<dbReference type="Proteomes" id="UP000037267">
    <property type="component" value="Unassembled WGS sequence"/>
</dbReference>
<evidence type="ECO:0000313" key="1">
    <source>
        <dbReference type="EMBL" id="KNF09836.1"/>
    </source>
</evidence>
<keyword evidence="2" id="KW-1185">Reference proteome</keyword>